<dbReference type="SUPFAM" id="SSF49764">
    <property type="entry name" value="HSP20-like chaperones"/>
    <property type="match status" value="1"/>
</dbReference>
<feature type="domain" description="SHSP" evidence="3">
    <location>
        <begin position="44"/>
        <end position="155"/>
    </location>
</feature>
<gene>
    <name evidence="4" type="ORF">ACFQGB_04230</name>
</gene>
<dbReference type="RefSeq" id="WP_336349058.1">
    <property type="nucleotide sequence ID" value="NZ_JAZAQL010000001.1"/>
</dbReference>
<comment type="similarity">
    <text evidence="1 2">Belongs to the small heat shock protein (HSP20) family.</text>
</comment>
<evidence type="ECO:0000256" key="2">
    <source>
        <dbReference type="RuleBase" id="RU003616"/>
    </source>
</evidence>
<dbReference type="EMBL" id="JBHSXN010000001">
    <property type="protein sequence ID" value="MFC6952062.1"/>
    <property type="molecule type" value="Genomic_DNA"/>
</dbReference>
<dbReference type="PROSITE" id="PS01031">
    <property type="entry name" value="SHSP"/>
    <property type="match status" value="1"/>
</dbReference>
<dbReference type="InterPro" id="IPR031107">
    <property type="entry name" value="Small_HSP"/>
</dbReference>
<reference evidence="4 5" key="1">
    <citation type="journal article" date="2019" name="Int. J. Syst. Evol. Microbiol.">
        <title>The Global Catalogue of Microorganisms (GCM) 10K type strain sequencing project: providing services to taxonomists for standard genome sequencing and annotation.</title>
        <authorList>
            <consortium name="The Broad Institute Genomics Platform"/>
            <consortium name="The Broad Institute Genome Sequencing Center for Infectious Disease"/>
            <person name="Wu L."/>
            <person name="Ma J."/>
        </authorList>
    </citation>
    <scope>NUCLEOTIDE SEQUENCE [LARGE SCALE GENOMIC DNA]</scope>
    <source>
        <strain evidence="4 5">GX26</strain>
    </source>
</reference>
<dbReference type="AlphaFoldDB" id="A0ABD5VDE3"/>
<dbReference type="PANTHER" id="PTHR11527">
    <property type="entry name" value="HEAT-SHOCK PROTEIN 20 FAMILY MEMBER"/>
    <property type="match status" value="1"/>
</dbReference>
<dbReference type="Proteomes" id="UP001596395">
    <property type="component" value="Unassembled WGS sequence"/>
</dbReference>
<evidence type="ECO:0000259" key="3">
    <source>
        <dbReference type="PROSITE" id="PS01031"/>
    </source>
</evidence>
<accession>A0ABD5VDE3</accession>
<proteinExistence type="inferred from homology"/>
<sequence length="210" mass="24319">MRNFDEMSRMFEEMDRMFDGMWMDRTFGDRTPMLEGRSTPTLEGRTTDGIEHMTNLHEEDDMYVFVMDLPGFEKDEIDLVYHDGHLKISAVTEISEESETSYVRHSRSTNETVAIPGEIDVDGIEASYHNGVLEVTLPMLEGERDLGHDIDIRYTTFTSASSWDASVRSLRTPGRLRARRVSGARHRPDVFYFEHQIFDPPTVLIYAINW</sequence>
<dbReference type="InterPro" id="IPR008978">
    <property type="entry name" value="HSP20-like_chaperone"/>
</dbReference>
<dbReference type="Pfam" id="PF00011">
    <property type="entry name" value="HSP20"/>
    <property type="match status" value="1"/>
</dbReference>
<protein>
    <submittedName>
        <fullName evidence="4">Hsp20/alpha crystallin family protein</fullName>
    </submittedName>
</protein>
<dbReference type="CDD" id="cd06464">
    <property type="entry name" value="ACD_sHsps-like"/>
    <property type="match status" value="1"/>
</dbReference>
<keyword evidence="5" id="KW-1185">Reference proteome</keyword>
<organism evidence="4 5">
    <name type="scientific">Halorubellus litoreus</name>
    <dbReference type="NCBI Taxonomy" id="755308"/>
    <lineage>
        <taxon>Archaea</taxon>
        <taxon>Methanobacteriati</taxon>
        <taxon>Methanobacteriota</taxon>
        <taxon>Stenosarchaea group</taxon>
        <taxon>Halobacteria</taxon>
        <taxon>Halobacteriales</taxon>
        <taxon>Halorubellaceae</taxon>
        <taxon>Halorubellus</taxon>
    </lineage>
</organism>
<evidence type="ECO:0000256" key="1">
    <source>
        <dbReference type="PROSITE-ProRule" id="PRU00285"/>
    </source>
</evidence>
<dbReference type="InterPro" id="IPR002068">
    <property type="entry name" value="A-crystallin/Hsp20_dom"/>
</dbReference>
<dbReference type="Gene3D" id="2.60.40.790">
    <property type="match status" value="1"/>
</dbReference>
<evidence type="ECO:0000313" key="5">
    <source>
        <dbReference type="Proteomes" id="UP001596395"/>
    </source>
</evidence>
<comment type="caution">
    <text evidence="4">The sequence shown here is derived from an EMBL/GenBank/DDBJ whole genome shotgun (WGS) entry which is preliminary data.</text>
</comment>
<name>A0ABD5VDE3_9EURY</name>
<evidence type="ECO:0000313" key="4">
    <source>
        <dbReference type="EMBL" id="MFC6952062.1"/>
    </source>
</evidence>